<dbReference type="SUPFAM" id="SSF53955">
    <property type="entry name" value="Lysozyme-like"/>
    <property type="match status" value="1"/>
</dbReference>
<comment type="caution">
    <text evidence="21">The sequence shown here is derived from an EMBL/GenBank/DDBJ whole genome shotgun (WGS) entry which is preliminary data.</text>
</comment>
<dbReference type="GO" id="GO:0009002">
    <property type="term" value="F:serine-type D-Ala-D-Ala carboxypeptidase activity"/>
    <property type="evidence" value="ECO:0007669"/>
    <property type="project" value="UniProtKB-EC"/>
</dbReference>
<evidence type="ECO:0000256" key="10">
    <source>
        <dbReference type="ARBA" id="ARBA00022801"/>
    </source>
</evidence>
<evidence type="ECO:0000256" key="7">
    <source>
        <dbReference type="ARBA" id="ARBA00022670"/>
    </source>
</evidence>
<keyword evidence="8" id="KW-0328">Glycosyltransferase</keyword>
<evidence type="ECO:0000313" key="22">
    <source>
        <dbReference type="Proteomes" id="UP000004221"/>
    </source>
</evidence>
<protein>
    <submittedName>
        <fullName evidence="21">Glycosyl transferase family 51</fullName>
    </submittedName>
</protein>
<evidence type="ECO:0000256" key="3">
    <source>
        <dbReference type="ARBA" id="ARBA00007090"/>
    </source>
</evidence>
<comment type="pathway">
    <text evidence="2">Cell wall biogenesis; peptidoglycan biosynthesis.</text>
</comment>
<dbReference type="PANTHER" id="PTHR32282">
    <property type="entry name" value="BINDING PROTEIN TRANSPEPTIDASE, PUTATIVE-RELATED"/>
    <property type="match status" value="1"/>
</dbReference>
<evidence type="ECO:0000256" key="8">
    <source>
        <dbReference type="ARBA" id="ARBA00022676"/>
    </source>
</evidence>
<evidence type="ECO:0000256" key="14">
    <source>
        <dbReference type="ARBA" id="ARBA00023268"/>
    </source>
</evidence>
<evidence type="ECO:0000256" key="18">
    <source>
        <dbReference type="SAM" id="MobiDB-lite"/>
    </source>
</evidence>
<dbReference type="AlphaFoldDB" id="I4EDN6"/>
<organism evidence="21 22">
    <name type="scientific">Nitrolancea hollandica Lb</name>
    <dbReference type="NCBI Taxonomy" id="1129897"/>
    <lineage>
        <taxon>Bacteria</taxon>
        <taxon>Pseudomonadati</taxon>
        <taxon>Thermomicrobiota</taxon>
        <taxon>Thermomicrobia</taxon>
        <taxon>Sphaerobacterales</taxon>
        <taxon>Sphaerobacterineae</taxon>
        <taxon>Sphaerobacteraceae</taxon>
        <taxon>Nitrolancea</taxon>
    </lineage>
</organism>
<sequence length="811" mass="87529">MFRRSGRRSGSPRGILELFLGLLLGLTVLVIATAGVAAGGAAVAWSYVTHDLPSADEVNANEFATTKIYDRNWTLLNEVNDPQNGWRTPISFKEIQDHITQQQDDPNKPHQAWIIDATVAAEDASFWTNQGVDPYAIARAIVINASDKGSSGASTITQQLVRILYPEQVGSDRSYLRKIREAIVAFKFTHEHSKTEILERYLNDIYYGNRSYGIDAASQSYFNKHPWDLTLGEASMLAGLPQSPSVYDPTQNYELAKQRQRYVLNQMVEQRMITPQQADDAYAEPLSPQSRQNLHDLAPHFVNYVKYYLEQKFGSDALYRGGLVVRTSLDLGLQNAAQQSVTEGVQRVASWDANNGALVAMLPETGEIVAMVGSADYFNDAIDGQVNVATSERQPGSSIKPITYLAAFEKGWNPGTVIFDYETRWPTPGAPQPFYIPQNYTFQYYGAVSVREALANSLNIPAVKALDYVGVSDMIDLAHKMGIKTGLYRGTSFYGLSITLGGGEVTLLEHTNVFATLANNGRFVPYTPLLEVTDSRGETLFKLDREQSFAKGEQVVKAEHAYQITDILSDNRARSMIFGSSTPLTLPELNRPAAAKTGTTNEAKDAWTMGYTTDLAVGVWVGNTDNHATRSLDGVVGAAPIWHDFMVKAHDPAFAKTLAGPDGNPIASEFPKPPGIIEGDVCTATGKQPIRGVGTKTEVLVQGEGPTLACNQADDYEIRELKAALKAADGNKRFTSRGVATLNSYAMMTGYGGLTVEDPNAPKPSPSPSPSPSASPGPGEGAPGSESPGGGPPSSRAPRGGGGGGNGNQGG</sequence>
<keyword evidence="15" id="KW-0961">Cell wall biogenesis/degradation</keyword>
<accession>I4EDN6</accession>
<evidence type="ECO:0000256" key="9">
    <source>
        <dbReference type="ARBA" id="ARBA00022679"/>
    </source>
</evidence>
<evidence type="ECO:0000256" key="12">
    <source>
        <dbReference type="ARBA" id="ARBA00022984"/>
    </source>
</evidence>
<dbReference type="InterPro" id="IPR001264">
    <property type="entry name" value="Glyco_trans_51"/>
</dbReference>
<dbReference type="Proteomes" id="UP000004221">
    <property type="component" value="Unassembled WGS sequence"/>
</dbReference>
<dbReference type="GO" id="GO:0006508">
    <property type="term" value="P:proteolysis"/>
    <property type="evidence" value="ECO:0007669"/>
    <property type="project" value="UniProtKB-KW"/>
</dbReference>
<evidence type="ECO:0000313" key="21">
    <source>
        <dbReference type="EMBL" id="CCF82798.1"/>
    </source>
</evidence>
<feature type="domain" description="Penicillin-binding protein transpeptidase" evidence="19">
    <location>
        <begin position="356"/>
        <end position="628"/>
    </location>
</feature>
<gene>
    <name evidence="21" type="ORF">NITHO_1580007</name>
</gene>
<comment type="subcellular location">
    <subcellularLocation>
        <location evidence="1">Cell membrane</location>
    </subcellularLocation>
</comment>
<dbReference type="EMBL" id="CAGS01000066">
    <property type="protein sequence ID" value="CCF82798.1"/>
    <property type="molecule type" value="Genomic_DNA"/>
</dbReference>
<dbReference type="GO" id="GO:0071555">
    <property type="term" value="P:cell wall organization"/>
    <property type="evidence" value="ECO:0007669"/>
    <property type="project" value="UniProtKB-KW"/>
</dbReference>
<reference evidence="21 22" key="1">
    <citation type="journal article" date="2012" name="ISME J.">
        <title>Nitrification expanded: discovery, physiology and genomics of a nitrite-oxidizing bacterium from the phylum Chloroflexi.</title>
        <authorList>
            <person name="Sorokin D.Y."/>
            <person name="Lucker S."/>
            <person name="Vejmelkova D."/>
            <person name="Kostrikina N.A."/>
            <person name="Kleerebezem R."/>
            <person name="Rijpstra W.I."/>
            <person name="Damste J.S."/>
            <person name="Le Paslier D."/>
            <person name="Muyzer G."/>
            <person name="Wagner M."/>
            <person name="van Loosdrecht M.C."/>
            <person name="Daims H."/>
        </authorList>
    </citation>
    <scope>NUCLEOTIDE SEQUENCE [LARGE SCALE GENOMIC DNA]</scope>
    <source>
        <strain evidence="22">none</strain>
    </source>
</reference>
<evidence type="ECO:0000256" key="6">
    <source>
        <dbReference type="ARBA" id="ARBA00022645"/>
    </source>
</evidence>
<evidence type="ECO:0000256" key="13">
    <source>
        <dbReference type="ARBA" id="ARBA00023136"/>
    </source>
</evidence>
<dbReference type="Pfam" id="PF00912">
    <property type="entry name" value="Transgly"/>
    <property type="match status" value="1"/>
</dbReference>
<comment type="similarity">
    <text evidence="4">In the N-terminal section; belongs to the glycosyltransferase 51 family.</text>
</comment>
<evidence type="ECO:0000256" key="15">
    <source>
        <dbReference type="ARBA" id="ARBA00023316"/>
    </source>
</evidence>
<keyword evidence="10" id="KW-0378">Hydrolase</keyword>
<dbReference type="GO" id="GO:0030288">
    <property type="term" value="C:outer membrane-bounded periplasmic space"/>
    <property type="evidence" value="ECO:0007669"/>
    <property type="project" value="TreeGrafter"/>
</dbReference>
<dbReference type="Gene3D" id="3.40.710.10">
    <property type="entry name" value="DD-peptidase/beta-lactamase superfamily"/>
    <property type="match status" value="1"/>
</dbReference>
<evidence type="ECO:0000256" key="4">
    <source>
        <dbReference type="ARBA" id="ARBA00007739"/>
    </source>
</evidence>
<evidence type="ECO:0000256" key="2">
    <source>
        <dbReference type="ARBA" id="ARBA00004752"/>
    </source>
</evidence>
<keyword evidence="11" id="KW-0133">Cell shape</keyword>
<dbReference type="InterPro" id="IPR023346">
    <property type="entry name" value="Lysozyme-like_dom_sf"/>
</dbReference>
<keyword evidence="7" id="KW-0645">Protease</keyword>
<evidence type="ECO:0000256" key="16">
    <source>
        <dbReference type="ARBA" id="ARBA00034000"/>
    </source>
</evidence>
<feature type="compositionally biased region" description="Pro residues" evidence="18">
    <location>
        <begin position="761"/>
        <end position="775"/>
    </location>
</feature>
<evidence type="ECO:0000256" key="5">
    <source>
        <dbReference type="ARBA" id="ARBA00022475"/>
    </source>
</evidence>
<keyword evidence="13" id="KW-0472">Membrane</keyword>
<keyword evidence="5" id="KW-1003">Cell membrane</keyword>
<dbReference type="InterPro" id="IPR001460">
    <property type="entry name" value="PCN-bd_Tpept"/>
</dbReference>
<name>I4EDN6_9BACT</name>
<dbReference type="Pfam" id="PF00905">
    <property type="entry name" value="Transpeptidase"/>
    <property type="match status" value="1"/>
</dbReference>
<comment type="catalytic activity">
    <reaction evidence="16">
        <text>Preferential cleavage: (Ac)2-L-Lys-D-Ala-|-D-Ala. Also transpeptidation of peptidyl-alanyl moieties that are N-acyl substituents of D-alanine.</text>
        <dbReference type="EC" id="3.4.16.4"/>
    </reaction>
</comment>
<evidence type="ECO:0000256" key="17">
    <source>
        <dbReference type="ARBA" id="ARBA00049902"/>
    </source>
</evidence>
<dbReference type="GO" id="GO:0008658">
    <property type="term" value="F:penicillin binding"/>
    <property type="evidence" value="ECO:0007669"/>
    <property type="project" value="InterPro"/>
</dbReference>
<feature type="domain" description="Glycosyl transferase family 51" evidence="20">
    <location>
        <begin position="112"/>
        <end position="267"/>
    </location>
</feature>
<evidence type="ECO:0000256" key="11">
    <source>
        <dbReference type="ARBA" id="ARBA00022960"/>
    </source>
</evidence>
<proteinExistence type="inferred from homology"/>
<comment type="similarity">
    <text evidence="3">In the C-terminal section; belongs to the transpeptidase family.</text>
</comment>
<feature type="region of interest" description="Disordered" evidence="18">
    <location>
        <begin position="756"/>
        <end position="811"/>
    </location>
</feature>
<dbReference type="InterPro" id="IPR036950">
    <property type="entry name" value="PBP_transglycosylase"/>
</dbReference>
<dbReference type="InterPro" id="IPR050396">
    <property type="entry name" value="Glycosyltr_51/Transpeptidase"/>
</dbReference>
<dbReference type="GO" id="GO:0008360">
    <property type="term" value="P:regulation of cell shape"/>
    <property type="evidence" value="ECO:0007669"/>
    <property type="project" value="UniProtKB-KW"/>
</dbReference>
<dbReference type="PANTHER" id="PTHR32282:SF11">
    <property type="entry name" value="PENICILLIN-BINDING PROTEIN 1B"/>
    <property type="match status" value="1"/>
</dbReference>
<dbReference type="GO" id="GO:0008955">
    <property type="term" value="F:peptidoglycan glycosyltransferase activity"/>
    <property type="evidence" value="ECO:0007669"/>
    <property type="project" value="UniProtKB-EC"/>
</dbReference>
<evidence type="ECO:0000259" key="19">
    <source>
        <dbReference type="Pfam" id="PF00905"/>
    </source>
</evidence>
<dbReference type="GO" id="GO:0009252">
    <property type="term" value="P:peptidoglycan biosynthetic process"/>
    <property type="evidence" value="ECO:0007669"/>
    <property type="project" value="UniProtKB-KW"/>
</dbReference>
<dbReference type="GO" id="GO:0005886">
    <property type="term" value="C:plasma membrane"/>
    <property type="evidence" value="ECO:0007669"/>
    <property type="project" value="UniProtKB-SubCell"/>
</dbReference>
<feature type="compositionally biased region" description="Gly residues" evidence="18">
    <location>
        <begin position="799"/>
        <end position="811"/>
    </location>
</feature>
<comment type="catalytic activity">
    <reaction evidence="17">
        <text>[GlcNAc-(1-&gt;4)-Mur2Ac(oyl-L-Ala-gamma-D-Glu-L-Lys-D-Ala-D-Ala)](n)-di-trans,octa-cis-undecaprenyl diphosphate + beta-D-GlcNAc-(1-&gt;4)-Mur2Ac(oyl-L-Ala-gamma-D-Glu-L-Lys-D-Ala-D-Ala)-di-trans,octa-cis-undecaprenyl diphosphate = [GlcNAc-(1-&gt;4)-Mur2Ac(oyl-L-Ala-gamma-D-Glu-L-Lys-D-Ala-D-Ala)](n+1)-di-trans,octa-cis-undecaprenyl diphosphate + di-trans,octa-cis-undecaprenyl diphosphate + H(+)</text>
        <dbReference type="Rhea" id="RHEA:23708"/>
        <dbReference type="Rhea" id="RHEA-COMP:9602"/>
        <dbReference type="Rhea" id="RHEA-COMP:9603"/>
        <dbReference type="ChEBI" id="CHEBI:15378"/>
        <dbReference type="ChEBI" id="CHEBI:58405"/>
        <dbReference type="ChEBI" id="CHEBI:60033"/>
        <dbReference type="ChEBI" id="CHEBI:78435"/>
        <dbReference type="EC" id="2.4.99.28"/>
    </reaction>
</comment>
<dbReference type="SUPFAM" id="SSF56601">
    <property type="entry name" value="beta-lactamase/transpeptidase-like"/>
    <property type="match status" value="1"/>
</dbReference>
<evidence type="ECO:0000259" key="20">
    <source>
        <dbReference type="Pfam" id="PF00912"/>
    </source>
</evidence>
<keyword evidence="12" id="KW-0573">Peptidoglycan synthesis</keyword>
<dbReference type="InterPro" id="IPR012338">
    <property type="entry name" value="Beta-lactam/transpept-like"/>
</dbReference>
<evidence type="ECO:0000256" key="1">
    <source>
        <dbReference type="ARBA" id="ARBA00004236"/>
    </source>
</evidence>
<keyword evidence="22" id="KW-1185">Reference proteome</keyword>
<dbReference type="RefSeq" id="WP_008475228.1">
    <property type="nucleotide sequence ID" value="NZ_CAGS01000066.1"/>
</dbReference>
<keyword evidence="14" id="KW-0511">Multifunctional enzyme</keyword>
<keyword evidence="6" id="KW-0121">Carboxypeptidase</keyword>
<dbReference type="Gene3D" id="1.10.3810.10">
    <property type="entry name" value="Biosynthetic peptidoglycan transglycosylase-like"/>
    <property type="match status" value="1"/>
</dbReference>
<keyword evidence="9 21" id="KW-0808">Transferase</keyword>